<keyword evidence="2" id="KW-1185">Reference proteome</keyword>
<sequence>MKGAFISLGLPYRNYLFSKNYPYFTFDCDLRVLWTYDVWEPRYQEVENLVRESGTNLLLLSSLQATEYFRNLGIPDCAVHWVPETVNTDAYRYKPWAERRIDILSFGRSYLEYHNKIVAGCEFLGIEYRYQERTNAKDVATQWVKTPDYQFPTEQDFIDGLADAKICICFPRSLTHPKLAGNVSTLTLRYLQAMASKCLVVGATPYDAEKIFGYNPIVEVDWSNPMEQIVHILKNPEAYQELIERNYKFVCENLHYRNALTVIDKLANKYLAPDAVIK</sequence>
<gene>
    <name evidence="1" type="ORF">GCM10011383_23170</name>
</gene>
<evidence type="ECO:0000313" key="1">
    <source>
        <dbReference type="EMBL" id="GGF11327.1"/>
    </source>
</evidence>
<proteinExistence type="predicted"/>
<dbReference type="Proteomes" id="UP000632273">
    <property type="component" value="Unassembled WGS sequence"/>
</dbReference>
<accession>A0ABQ1U7D0</accession>
<dbReference type="EMBL" id="BMHT01000004">
    <property type="protein sequence ID" value="GGF11327.1"/>
    <property type="molecule type" value="Genomic_DNA"/>
</dbReference>
<dbReference type="SUPFAM" id="SSF53756">
    <property type="entry name" value="UDP-Glycosyltransferase/glycogen phosphorylase"/>
    <property type="match status" value="1"/>
</dbReference>
<comment type="caution">
    <text evidence="1">The sequence shown here is derived from an EMBL/GenBank/DDBJ whole genome shotgun (WGS) entry which is preliminary data.</text>
</comment>
<organism evidence="1 2">
    <name type="scientific">Hymenobacter cavernae</name>
    <dbReference type="NCBI Taxonomy" id="2044852"/>
    <lineage>
        <taxon>Bacteria</taxon>
        <taxon>Pseudomonadati</taxon>
        <taxon>Bacteroidota</taxon>
        <taxon>Cytophagia</taxon>
        <taxon>Cytophagales</taxon>
        <taxon>Hymenobacteraceae</taxon>
        <taxon>Hymenobacter</taxon>
    </lineage>
</organism>
<protein>
    <recommendedName>
        <fullName evidence="3">Glycosyltransferase family 1 protein</fullName>
    </recommendedName>
</protein>
<evidence type="ECO:0000313" key="2">
    <source>
        <dbReference type="Proteomes" id="UP000632273"/>
    </source>
</evidence>
<name>A0ABQ1U7D0_9BACT</name>
<reference evidence="2" key="1">
    <citation type="journal article" date="2019" name="Int. J. Syst. Evol. Microbiol.">
        <title>The Global Catalogue of Microorganisms (GCM) 10K type strain sequencing project: providing services to taxonomists for standard genome sequencing and annotation.</title>
        <authorList>
            <consortium name="The Broad Institute Genomics Platform"/>
            <consortium name="The Broad Institute Genome Sequencing Center for Infectious Disease"/>
            <person name="Wu L."/>
            <person name="Ma J."/>
        </authorList>
    </citation>
    <scope>NUCLEOTIDE SEQUENCE [LARGE SCALE GENOMIC DNA]</scope>
    <source>
        <strain evidence="2">CGMCC 1.15197</strain>
    </source>
</reference>
<evidence type="ECO:0008006" key="3">
    <source>
        <dbReference type="Google" id="ProtNLM"/>
    </source>
</evidence>